<dbReference type="OrthoDB" id="26679at2759"/>
<dbReference type="InterPro" id="IPR035969">
    <property type="entry name" value="Rab-GAP_TBC_sf"/>
</dbReference>
<evidence type="ECO:0000256" key="10">
    <source>
        <dbReference type="ARBA" id="ARBA00040604"/>
    </source>
</evidence>
<organism evidence="13 14">
    <name type="scientific">Diacronema lutheri</name>
    <name type="common">Unicellular marine alga</name>
    <name type="synonym">Monochrysis lutheri</name>
    <dbReference type="NCBI Taxonomy" id="2081491"/>
    <lineage>
        <taxon>Eukaryota</taxon>
        <taxon>Haptista</taxon>
        <taxon>Haptophyta</taxon>
        <taxon>Pavlovophyceae</taxon>
        <taxon>Pavlovales</taxon>
        <taxon>Pavlovaceae</taxon>
        <taxon>Diacronema</taxon>
    </lineage>
</organism>
<dbReference type="Pfam" id="PF07534">
    <property type="entry name" value="TLD"/>
    <property type="match status" value="1"/>
</dbReference>
<evidence type="ECO:0000256" key="7">
    <source>
        <dbReference type="ARBA" id="ARBA00023136"/>
    </source>
</evidence>
<dbReference type="InterPro" id="IPR006571">
    <property type="entry name" value="TLDc_dom"/>
</dbReference>
<dbReference type="Proteomes" id="UP000751190">
    <property type="component" value="Unassembled WGS sequence"/>
</dbReference>
<dbReference type="Gene3D" id="1.10.472.80">
    <property type="entry name" value="Ypt/Rab-GAP domain of gyp1p, domain 3"/>
    <property type="match status" value="1"/>
</dbReference>
<dbReference type="PROSITE" id="PS50086">
    <property type="entry name" value="TBC_RABGAP"/>
    <property type="match status" value="1"/>
</dbReference>
<dbReference type="PROSITE" id="PS51886">
    <property type="entry name" value="TLDC"/>
    <property type="match status" value="1"/>
</dbReference>
<dbReference type="SUPFAM" id="SSF47923">
    <property type="entry name" value="Ypt/Rab-GAP domain of gyp1p"/>
    <property type="match status" value="1"/>
</dbReference>
<evidence type="ECO:0000256" key="8">
    <source>
        <dbReference type="ARBA" id="ARBA00023329"/>
    </source>
</evidence>
<keyword evidence="7" id="KW-0472">Membrane</keyword>
<dbReference type="GO" id="GO:0030659">
    <property type="term" value="C:cytoplasmic vesicle membrane"/>
    <property type="evidence" value="ECO:0007669"/>
    <property type="project" value="UniProtKB-SubCell"/>
</dbReference>
<evidence type="ECO:0000313" key="13">
    <source>
        <dbReference type="EMBL" id="KAG8465079.1"/>
    </source>
</evidence>
<dbReference type="Pfam" id="PF00566">
    <property type="entry name" value="RabGAP-TBC"/>
    <property type="match status" value="1"/>
</dbReference>
<dbReference type="AlphaFoldDB" id="A0A8J5XR55"/>
<evidence type="ECO:0000313" key="14">
    <source>
        <dbReference type="Proteomes" id="UP000751190"/>
    </source>
</evidence>
<comment type="similarity">
    <text evidence="4">Belongs to the OXR1 family.</text>
</comment>
<comment type="caution">
    <text evidence="13">The sequence shown here is derived from an EMBL/GenBank/DDBJ whole genome shotgun (WGS) entry which is preliminary data.</text>
</comment>
<feature type="domain" description="TLDc" evidence="12">
    <location>
        <begin position="404"/>
        <end position="579"/>
    </location>
</feature>
<dbReference type="PANTHER" id="PTHR23354">
    <property type="entry name" value="NUCLEOLAR PROTEIN 7/ESTROGEN RECEPTOR COACTIVATOR-RELATED"/>
    <property type="match status" value="1"/>
</dbReference>
<dbReference type="GO" id="GO:0005739">
    <property type="term" value="C:mitochondrion"/>
    <property type="evidence" value="ECO:0007669"/>
    <property type="project" value="UniProtKB-SubCell"/>
</dbReference>
<dbReference type="OMA" id="YRYCANI"/>
<evidence type="ECO:0000256" key="2">
    <source>
        <dbReference type="ARBA" id="ARBA00004173"/>
    </source>
</evidence>
<dbReference type="EMBL" id="JAGTXO010000011">
    <property type="protein sequence ID" value="KAG8465079.1"/>
    <property type="molecule type" value="Genomic_DNA"/>
</dbReference>
<dbReference type="GO" id="GO:0012505">
    <property type="term" value="C:endomembrane system"/>
    <property type="evidence" value="ECO:0007669"/>
    <property type="project" value="UniProtKB-SubCell"/>
</dbReference>
<name>A0A8J5XR55_DIALT</name>
<gene>
    <name evidence="13" type="ORF">KFE25_012442</name>
</gene>
<dbReference type="InterPro" id="IPR000195">
    <property type="entry name" value="Rab-GAP-TBC_dom"/>
</dbReference>
<evidence type="ECO:0000259" key="12">
    <source>
        <dbReference type="PROSITE" id="PS51886"/>
    </source>
</evidence>
<keyword evidence="14" id="KW-1185">Reference proteome</keyword>
<dbReference type="PANTHER" id="PTHR23354:SF62">
    <property type="entry name" value="MUSTARD, ISOFORM V"/>
    <property type="match status" value="1"/>
</dbReference>
<feature type="domain" description="Rab-GAP TBC" evidence="11">
    <location>
        <begin position="58"/>
        <end position="288"/>
    </location>
</feature>
<evidence type="ECO:0000256" key="1">
    <source>
        <dbReference type="ARBA" id="ARBA00004156"/>
    </source>
</evidence>
<evidence type="ECO:0000256" key="4">
    <source>
        <dbReference type="ARBA" id="ARBA00009540"/>
    </source>
</evidence>
<keyword evidence="6" id="KW-0496">Mitochondrion</keyword>
<evidence type="ECO:0000256" key="5">
    <source>
        <dbReference type="ARBA" id="ARBA00023018"/>
    </source>
</evidence>
<evidence type="ECO:0000256" key="3">
    <source>
        <dbReference type="ARBA" id="ARBA00004184"/>
    </source>
</evidence>
<evidence type="ECO:0000256" key="6">
    <source>
        <dbReference type="ARBA" id="ARBA00023128"/>
    </source>
</evidence>
<dbReference type="SMART" id="SM00584">
    <property type="entry name" value="TLDc"/>
    <property type="match status" value="1"/>
</dbReference>
<sequence length="579" mass="62317">MARLARFASAPPASIGDHSFRVAEPAPSRGRRRLRSMLHSAGLLEDGDLQLKGKLRSGIRRAERAGVWMELITRFGPFKDRVEHTARYHAALDDAFGGELLGAHSAGDVPLLPPPPALRWVPTFGGEPPDAAFAAAHGLSAAKLAVVCRVLCALSHATCREDCPPLPDALALLAHELPEPFVHSAALQLLQHGELLEWDPHATPGAAPRARSGVLAPPKPTPRAAFERSALAAFAELAAQRCRRCSAHLAALGVRTDELCAPWFRRLFVGVLPYPTVVRVFDSFLLEGAKVLFRVGIALLQRHKAALLACTSAEHVRVALRVRLQGEGDACALMAAAFRLPSFTLHSIHKLQRRELRLHGSAGRVPRLEPVPQRERPPPALLHTGASSSFFIPRLVDSQRELLATLDLDVRQQLWAALPTAERGRDGVLVYCNLTHGSSLRTLYALCEAAGVSTRGAIVVARALDGRGVFGGYTSHGVRQSAGQPYGSGESFLFAASERVVGAGVRTYGWTRQNDLFAHGDATYWAMGGGRTGSFGLSVDDDVCGGSSAPCETFGLDASLHDASAERFRYAVLEVWALQ</sequence>
<keyword evidence="8" id="KW-0968">Cytoplasmic vesicle</keyword>
<proteinExistence type="inferred from homology"/>
<protein>
    <recommendedName>
        <fullName evidence="10">Oxidation resistance protein 1</fullName>
    </recommendedName>
</protein>
<comment type="subcellular location">
    <subcellularLocation>
        <location evidence="1">Cytoplasmic vesicle membrane</location>
    </subcellularLocation>
    <subcellularLocation>
        <location evidence="3">Endomembrane system</location>
        <topology evidence="3">Peripheral membrane protein</topology>
    </subcellularLocation>
    <subcellularLocation>
        <location evidence="2">Mitochondrion</location>
    </subcellularLocation>
    <subcellularLocation>
        <location evidence="9">Synapse</location>
    </subcellularLocation>
</comment>
<evidence type="ECO:0000256" key="9">
    <source>
        <dbReference type="ARBA" id="ARBA00034103"/>
    </source>
</evidence>
<evidence type="ECO:0000259" key="11">
    <source>
        <dbReference type="PROSITE" id="PS50086"/>
    </source>
</evidence>
<accession>A0A8J5XR55</accession>
<reference evidence="13" key="1">
    <citation type="submission" date="2021-05" db="EMBL/GenBank/DDBJ databases">
        <title>The genome of the haptophyte Pavlova lutheri (Diacronema luteri, Pavlovales) - a model for lipid biosynthesis in eukaryotic algae.</title>
        <authorList>
            <person name="Hulatt C.J."/>
            <person name="Posewitz M.C."/>
        </authorList>
    </citation>
    <scope>NUCLEOTIDE SEQUENCE</scope>
    <source>
        <strain evidence="13">NIVA-4/92</strain>
    </source>
</reference>
<keyword evidence="5" id="KW-0770">Synapse</keyword>